<dbReference type="Proteomes" id="UP001148737">
    <property type="component" value="Unassembled WGS sequence"/>
</dbReference>
<sequence length="575" mass="63260">MGLDAEAAAGVTRPTAITEMDESQIPGTVHLVDLEQTAATQHASGTRDIILVPTPSKDPNDPLNWSAGRKRLHLICLMVFVLFNGMALSVVYSLLVPLSDALGVTVGDLNAGTGYMFLLLGWSLLFWQPFALQYGKRFTYLASMVGMVAVSFWSPHAKGGGQWIARNIVTGFVASPIESLPETSITDIYFAHERGTYMGWYAFMLAGSNYLAPVICGFINDGLGYEWPFYIMGIFCAAAFVFLFLFMEETNYARESVGVVYDESAAAAEPSSPVKDKMMTGLTDSTSSPGEIEYAPEKTFVQKLALFNTRNNRGEKQPFLMHWRAWQSLRFLSWPTIFYAGFAYGTYLIWFNILNATASIIFGGAPYNFKPSIVGLTYLACIVGVIIGSAYTGVFSDWFVLRMARRNGGIYEPEQRVWLYAATTILAPASLILWGVGVSVPALLASSRLLTCITKAAHGIHWFGLVVAMVWLSICSCAGVTLAIAYLVDSYREISGDALVTVILIRNTMSFAISYGITPWLDGLGLQNCFISVAFVALAICSTFLPIIWYGKRLRAAKRESYWNEVKIRIASKAN</sequence>
<proteinExistence type="predicted"/>
<dbReference type="EMBL" id="JANAKD010001115">
    <property type="protein sequence ID" value="KAJ3483204.1"/>
    <property type="molecule type" value="Genomic_DNA"/>
</dbReference>
<gene>
    <name evidence="1" type="ORF">NLG97_g7361</name>
</gene>
<comment type="caution">
    <text evidence="1">The sequence shown here is derived from an EMBL/GenBank/DDBJ whole genome shotgun (WGS) entry which is preliminary data.</text>
</comment>
<keyword evidence="2" id="KW-1185">Reference proteome</keyword>
<protein>
    <submittedName>
        <fullName evidence="1">Uncharacterized protein</fullName>
    </submittedName>
</protein>
<evidence type="ECO:0000313" key="1">
    <source>
        <dbReference type="EMBL" id="KAJ3483204.1"/>
    </source>
</evidence>
<organism evidence="1 2">
    <name type="scientific">Lecanicillium saksenae</name>
    <dbReference type="NCBI Taxonomy" id="468837"/>
    <lineage>
        <taxon>Eukaryota</taxon>
        <taxon>Fungi</taxon>
        <taxon>Dikarya</taxon>
        <taxon>Ascomycota</taxon>
        <taxon>Pezizomycotina</taxon>
        <taxon>Sordariomycetes</taxon>
        <taxon>Hypocreomycetidae</taxon>
        <taxon>Hypocreales</taxon>
        <taxon>Cordycipitaceae</taxon>
        <taxon>Lecanicillium</taxon>
    </lineage>
</organism>
<reference evidence="1" key="1">
    <citation type="submission" date="2022-07" db="EMBL/GenBank/DDBJ databases">
        <title>Genome Sequence of Lecanicillium saksenae.</title>
        <authorList>
            <person name="Buettner E."/>
        </authorList>
    </citation>
    <scope>NUCLEOTIDE SEQUENCE</scope>
    <source>
        <strain evidence="1">VT-O1</strain>
    </source>
</reference>
<name>A0ACC1QPK8_9HYPO</name>
<evidence type="ECO:0000313" key="2">
    <source>
        <dbReference type="Proteomes" id="UP001148737"/>
    </source>
</evidence>
<accession>A0ACC1QPK8</accession>